<comment type="caution">
    <text evidence="2">The sequence shown here is derived from an EMBL/GenBank/DDBJ whole genome shotgun (WGS) entry which is preliminary data.</text>
</comment>
<keyword evidence="3" id="KW-1185">Reference proteome</keyword>
<protein>
    <submittedName>
        <fullName evidence="2">Uncharacterized protein</fullName>
    </submittedName>
</protein>
<keyword evidence="1" id="KW-0732">Signal</keyword>
<dbReference type="AlphaFoldDB" id="A0A553PIF1"/>
<gene>
    <name evidence="2" type="ORF">TCAL_08011</name>
</gene>
<organism evidence="2 3">
    <name type="scientific">Tigriopus californicus</name>
    <name type="common">Marine copepod</name>
    <dbReference type="NCBI Taxonomy" id="6832"/>
    <lineage>
        <taxon>Eukaryota</taxon>
        <taxon>Metazoa</taxon>
        <taxon>Ecdysozoa</taxon>
        <taxon>Arthropoda</taxon>
        <taxon>Crustacea</taxon>
        <taxon>Multicrustacea</taxon>
        <taxon>Hexanauplia</taxon>
        <taxon>Copepoda</taxon>
        <taxon>Harpacticoida</taxon>
        <taxon>Harpacticidae</taxon>
        <taxon>Tigriopus</taxon>
    </lineage>
</organism>
<reference evidence="2 3" key="1">
    <citation type="journal article" date="2018" name="Nat. Ecol. Evol.">
        <title>Genomic signatures of mitonuclear coevolution across populations of Tigriopus californicus.</title>
        <authorList>
            <person name="Barreto F.S."/>
            <person name="Watson E.T."/>
            <person name="Lima T.G."/>
            <person name="Willett C.S."/>
            <person name="Edmands S."/>
            <person name="Li W."/>
            <person name="Burton R.S."/>
        </authorList>
    </citation>
    <scope>NUCLEOTIDE SEQUENCE [LARGE SCALE GENOMIC DNA]</scope>
    <source>
        <strain evidence="2 3">San Diego</strain>
    </source>
</reference>
<evidence type="ECO:0000256" key="1">
    <source>
        <dbReference type="SAM" id="SignalP"/>
    </source>
</evidence>
<accession>A0A553PIF1</accession>
<dbReference type="EMBL" id="VCGU01000004">
    <property type="protein sequence ID" value="TRY77453.1"/>
    <property type="molecule type" value="Genomic_DNA"/>
</dbReference>
<proteinExistence type="predicted"/>
<dbReference type="Proteomes" id="UP000318571">
    <property type="component" value="Chromosome 5"/>
</dbReference>
<evidence type="ECO:0000313" key="3">
    <source>
        <dbReference type="Proteomes" id="UP000318571"/>
    </source>
</evidence>
<feature type="chain" id="PRO_5021975247" evidence="1">
    <location>
        <begin position="29"/>
        <end position="342"/>
    </location>
</feature>
<name>A0A553PIF1_TIGCA</name>
<evidence type="ECO:0000313" key="2">
    <source>
        <dbReference type="EMBL" id="TRY77453.1"/>
    </source>
</evidence>
<sequence length="342" mass="38581">MRLKRKPFAGLALVSGQVVLLWSLSVLAVQQVPCSPSVEDGLHQRYVECTKSSREAILKKSHATRTFSSSADTSSQPDVVALEGQIQSRFLASRSMSIPEEHHVEATQSNRNSSRKAVVIQPLLSSLWDDLPENITLKCELITAVLDQCSVVYAQCFNQTELRQHQDTQLELLLHIEKQKKAHEDLDLCPVVREYKESGRREKLYPTALCTEHQVLIMTNGYNECTQQTNHDMQNNMSHNIKNRHAMMDIMCDGMFKAVHECSELLKECYSPANVEETKESQKILMEQIFNRVVSDGRTRMHISDCRMYGGTFGLNRAAHSLSSPDQIALMVGLGMVLAAYI</sequence>
<feature type="signal peptide" evidence="1">
    <location>
        <begin position="1"/>
        <end position="28"/>
    </location>
</feature>